<dbReference type="PROSITE" id="PS50878">
    <property type="entry name" value="RT_POL"/>
    <property type="match status" value="1"/>
</dbReference>
<dbReference type="Proteomes" id="UP000189701">
    <property type="component" value="Unplaced"/>
</dbReference>
<protein>
    <submittedName>
        <fullName evidence="3">Uncharacterized protein LOC104245413</fullName>
    </submittedName>
</protein>
<dbReference type="OrthoDB" id="1706699at2759"/>
<dbReference type="PANTHER" id="PTHR46238:SF8">
    <property type="entry name" value="ENDONUCLEASE_EXONUCLEASE_PHOSPHATASE DOMAIN-CONTAINING PROTEIN"/>
    <property type="match status" value="1"/>
</dbReference>
<feature type="domain" description="Reverse transcriptase" evidence="1">
    <location>
        <begin position="1"/>
        <end position="145"/>
    </location>
</feature>
<evidence type="ECO:0000313" key="2">
    <source>
        <dbReference type="Proteomes" id="UP000189701"/>
    </source>
</evidence>
<evidence type="ECO:0000259" key="1">
    <source>
        <dbReference type="PROSITE" id="PS50878"/>
    </source>
</evidence>
<dbReference type="RefSeq" id="XP_009799316.1">
    <property type="nucleotide sequence ID" value="XM_009801014.1"/>
</dbReference>
<name>A0A1U7YBI9_NICSY</name>
<feature type="non-terminal residue" evidence="3">
    <location>
        <position position="189"/>
    </location>
</feature>
<reference evidence="3" key="2">
    <citation type="submission" date="2025-08" db="UniProtKB">
        <authorList>
            <consortium name="RefSeq"/>
        </authorList>
    </citation>
    <scope>IDENTIFICATION</scope>
    <source>
        <tissue evidence="3">Leaf</tissue>
    </source>
</reference>
<organism evidence="2 3">
    <name type="scientific">Nicotiana sylvestris</name>
    <name type="common">Wood tobacco</name>
    <name type="synonym">South American tobacco</name>
    <dbReference type="NCBI Taxonomy" id="4096"/>
    <lineage>
        <taxon>Eukaryota</taxon>
        <taxon>Viridiplantae</taxon>
        <taxon>Streptophyta</taxon>
        <taxon>Embryophyta</taxon>
        <taxon>Tracheophyta</taxon>
        <taxon>Spermatophyta</taxon>
        <taxon>Magnoliopsida</taxon>
        <taxon>eudicotyledons</taxon>
        <taxon>Gunneridae</taxon>
        <taxon>Pentapetalae</taxon>
        <taxon>asterids</taxon>
        <taxon>lamiids</taxon>
        <taxon>Solanales</taxon>
        <taxon>Solanaceae</taxon>
        <taxon>Nicotianoideae</taxon>
        <taxon>Nicotianeae</taxon>
        <taxon>Nicotiana</taxon>
    </lineage>
</organism>
<proteinExistence type="predicted"/>
<keyword evidence="2" id="KW-1185">Reference proteome</keyword>
<sequence>MVFIDLEKAYEKVPKEVLWRCLEAKGVSVAYIRAIKNMYDGAKTQPVLICPGDGRTNAPYSKGGAMVYVIRLTIILIDETRGSINERLEVWRQALESKGFKLSMTKIEYLECKFSAESREAGVDLRLESQVIPKRGSFKYLGSVIQGNMEIDEDVAHRIGVGWIKWRLAFGVLCNEKVPLLLKDKFYRA</sequence>
<dbReference type="STRING" id="4096.A0A1U7YBI9"/>
<dbReference type="PANTHER" id="PTHR46238">
    <property type="entry name" value="REVERSE TRANSCRIPTASE DOMAIN-CONTAINING PROTEIN"/>
    <property type="match status" value="1"/>
</dbReference>
<accession>A0A1U7YBI9</accession>
<gene>
    <name evidence="3" type="primary">LOC104245413</name>
</gene>
<evidence type="ECO:0000313" key="3">
    <source>
        <dbReference type="RefSeq" id="XP_009799316.1"/>
    </source>
</evidence>
<dbReference type="AlphaFoldDB" id="A0A1U7YBI9"/>
<dbReference type="InterPro" id="IPR000477">
    <property type="entry name" value="RT_dom"/>
</dbReference>
<reference evidence="2" key="1">
    <citation type="journal article" date="2013" name="Genome Biol.">
        <title>Reference genomes and transcriptomes of Nicotiana sylvestris and Nicotiana tomentosiformis.</title>
        <authorList>
            <person name="Sierro N."/>
            <person name="Battey J.N."/>
            <person name="Ouadi S."/>
            <person name="Bovet L."/>
            <person name="Goepfert S."/>
            <person name="Bakaher N."/>
            <person name="Peitsch M.C."/>
            <person name="Ivanov N.V."/>
        </authorList>
    </citation>
    <scope>NUCLEOTIDE SEQUENCE [LARGE SCALE GENOMIC DNA]</scope>
</reference>